<dbReference type="InterPro" id="IPR051313">
    <property type="entry name" value="Bact_iron-sidero_bind"/>
</dbReference>
<dbReference type="GO" id="GO:0030288">
    <property type="term" value="C:outer membrane-bounded periplasmic space"/>
    <property type="evidence" value="ECO:0007669"/>
    <property type="project" value="TreeGrafter"/>
</dbReference>
<dbReference type="EMBL" id="JACHJP010000001">
    <property type="protein sequence ID" value="MBB4913052.1"/>
    <property type="molecule type" value="Genomic_DNA"/>
</dbReference>
<feature type="domain" description="Fe/B12 periplasmic-binding" evidence="6">
    <location>
        <begin position="63"/>
        <end position="336"/>
    </location>
</feature>
<comment type="subcellular location">
    <subcellularLocation>
        <location evidence="1">Cell envelope</location>
    </subcellularLocation>
</comment>
<name>A0A7W7QG87_9ACTN</name>
<dbReference type="PROSITE" id="PS51257">
    <property type="entry name" value="PROKAR_LIPOPROTEIN"/>
    <property type="match status" value="1"/>
</dbReference>
<dbReference type="RefSeq" id="WP_184711881.1">
    <property type="nucleotide sequence ID" value="NZ_JACHJP010000001.1"/>
</dbReference>
<dbReference type="PANTHER" id="PTHR30532">
    <property type="entry name" value="IRON III DICITRATE-BINDING PERIPLASMIC PROTEIN"/>
    <property type="match status" value="1"/>
</dbReference>
<evidence type="ECO:0000259" key="6">
    <source>
        <dbReference type="PROSITE" id="PS50983"/>
    </source>
</evidence>
<dbReference type="InterPro" id="IPR002491">
    <property type="entry name" value="ABC_transptr_periplasmic_BD"/>
</dbReference>
<dbReference type="SUPFAM" id="SSF53807">
    <property type="entry name" value="Helical backbone' metal receptor"/>
    <property type="match status" value="1"/>
</dbReference>
<dbReference type="PANTHER" id="PTHR30532:SF24">
    <property type="entry name" value="FERRIC ENTEROBACTIN-BINDING PERIPLASMIC PROTEIN FEPB"/>
    <property type="match status" value="1"/>
</dbReference>
<comment type="similarity">
    <text evidence="2">Belongs to the bacterial solute-binding protein 8 family.</text>
</comment>
<evidence type="ECO:0000256" key="1">
    <source>
        <dbReference type="ARBA" id="ARBA00004196"/>
    </source>
</evidence>
<evidence type="ECO:0000256" key="4">
    <source>
        <dbReference type="ARBA" id="ARBA00022729"/>
    </source>
</evidence>
<keyword evidence="8" id="KW-1185">Reference proteome</keyword>
<reference evidence="7 8" key="1">
    <citation type="submission" date="2020-08" db="EMBL/GenBank/DDBJ databases">
        <title>Genomic Encyclopedia of Type Strains, Phase III (KMG-III): the genomes of soil and plant-associated and newly described type strains.</title>
        <authorList>
            <person name="Whitman W."/>
        </authorList>
    </citation>
    <scope>NUCLEOTIDE SEQUENCE [LARGE SCALE GENOMIC DNA]</scope>
    <source>
        <strain evidence="7 8">CECT 8840</strain>
    </source>
</reference>
<dbReference type="PROSITE" id="PS51318">
    <property type="entry name" value="TAT"/>
    <property type="match status" value="1"/>
</dbReference>
<feature type="chain" id="PRO_5038497270" evidence="5">
    <location>
        <begin position="30"/>
        <end position="342"/>
    </location>
</feature>
<evidence type="ECO:0000313" key="7">
    <source>
        <dbReference type="EMBL" id="MBB4913052.1"/>
    </source>
</evidence>
<comment type="caution">
    <text evidence="7">The sequence shown here is derived from an EMBL/GenBank/DDBJ whole genome shotgun (WGS) entry which is preliminary data.</text>
</comment>
<feature type="signal peptide" evidence="5">
    <location>
        <begin position="1"/>
        <end position="29"/>
    </location>
</feature>
<dbReference type="Gene3D" id="3.40.50.1980">
    <property type="entry name" value="Nitrogenase molybdenum iron protein domain"/>
    <property type="match status" value="2"/>
</dbReference>
<sequence length="342" mass="36369">MRLLRRPLTAAVGAFAATLFLVGCTASPAAEAPAPEVKAGQGGFPLTLHNAWGDVTIQKEPRRVVALGYSDVAVASALGAEVVGSVQSFGSVSGLSQDRNLPYVTPLPEPVTWLNPMDINVEQIATLKPDVILATAAYSLNEQTYELLNDIAPVVTYEKGLYQASGPDEARRIGRALGKETAARELVTKSEQAVSALREELPGLDGGTYLYGQARAGVAVMVVAKDNLTAKFMSGLGLVPLPAVANLRGKGSVPGTIDVSYEQAGLFEDADVLFMTYQSDQYRQQFEKDPVVGKLGIMKSRYVPLDIEVATALQAPNVVAVPWLLDRLRDGLGKVSARRTGS</sequence>
<accession>A0A7W7QG87</accession>
<dbReference type="Proteomes" id="UP000552644">
    <property type="component" value="Unassembled WGS sequence"/>
</dbReference>
<evidence type="ECO:0000256" key="3">
    <source>
        <dbReference type="ARBA" id="ARBA00022448"/>
    </source>
</evidence>
<dbReference type="Pfam" id="PF01497">
    <property type="entry name" value="Peripla_BP_2"/>
    <property type="match status" value="1"/>
</dbReference>
<proteinExistence type="inferred from homology"/>
<gene>
    <name evidence="7" type="ORF">FHS44_000124</name>
</gene>
<dbReference type="InterPro" id="IPR006311">
    <property type="entry name" value="TAT_signal"/>
</dbReference>
<dbReference type="GO" id="GO:1901678">
    <property type="term" value="P:iron coordination entity transport"/>
    <property type="evidence" value="ECO:0007669"/>
    <property type="project" value="UniProtKB-ARBA"/>
</dbReference>
<protein>
    <submittedName>
        <fullName evidence="7">Iron complex transport system substrate-binding protein</fullName>
    </submittedName>
</protein>
<keyword evidence="3" id="KW-0813">Transport</keyword>
<evidence type="ECO:0000313" key="8">
    <source>
        <dbReference type="Proteomes" id="UP000552644"/>
    </source>
</evidence>
<keyword evidence="4 5" id="KW-0732">Signal</keyword>
<organism evidence="7 8">
    <name type="scientific">Streptosporangium saharense</name>
    <dbReference type="NCBI Taxonomy" id="1706840"/>
    <lineage>
        <taxon>Bacteria</taxon>
        <taxon>Bacillati</taxon>
        <taxon>Actinomycetota</taxon>
        <taxon>Actinomycetes</taxon>
        <taxon>Streptosporangiales</taxon>
        <taxon>Streptosporangiaceae</taxon>
        <taxon>Streptosporangium</taxon>
    </lineage>
</organism>
<evidence type="ECO:0000256" key="5">
    <source>
        <dbReference type="SAM" id="SignalP"/>
    </source>
</evidence>
<dbReference type="AlphaFoldDB" id="A0A7W7QG87"/>
<dbReference type="PROSITE" id="PS50983">
    <property type="entry name" value="FE_B12_PBP"/>
    <property type="match status" value="1"/>
</dbReference>
<evidence type="ECO:0000256" key="2">
    <source>
        <dbReference type="ARBA" id="ARBA00008814"/>
    </source>
</evidence>